<dbReference type="STRING" id="1458425.SRAA_0150"/>
<evidence type="ECO:0000313" key="1">
    <source>
        <dbReference type="EMBL" id="BAO80004.1"/>
    </source>
</evidence>
<dbReference type="Pfam" id="PF11903">
    <property type="entry name" value="ParD_like"/>
    <property type="match status" value="1"/>
</dbReference>
<sequence length="77" mass="8162">MATLSVRLDEELVCAARAAAKAELRTVQGQVEFWAKVGRAALDNPDLPASFIAESLMSMAEPRADSTPFIARSAAVA</sequence>
<keyword evidence="2" id="KW-1185">Reference proteome</keyword>
<dbReference type="EMBL" id="AP014568">
    <property type="protein sequence ID" value="BAO80004.1"/>
    <property type="molecule type" value="Genomic_DNA"/>
</dbReference>
<organism evidence="1 2">
    <name type="scientific">Serpentinimonas raichei</name>
    <dbReference type="NCBI Taxonomy" id="1458425"/>
    <lineage>
        <taxon>Bacteria</taxon>
        <taxon>Pseudomonadati</taxon>
        <taxon>Pseudomonadota</taxon>
        <taxon>Betaproteobacteria</taxon>
        <taxon>Burkholderiales</taxon>
        <taxon>Comamonadaceae</taxon>
        <taxon>Serpentinimonas</taxon>
    </lineage>
</organism>
<dbReference type="AlphaFoldDB" id="A0A060NM58"/>
<dbReference type="HOGENOM" id="CLU_177491_2_0_4"/>
<reference evidence="1 2" key="1">
    <citation type="journal article" date="2014" name="Nat. Commun.">
        <title>Physiological and genomic features of highly alkaliphilic hydrogen-utilizing Betaproteobacteria from a continental serpentinizing site.</title>
        <authorList>
            <person name="Suzuki S."/>
            <person name="Kuenen J.G."/>
            <person name="Schipper K."/>
            <person name="van der Velde S."/>
            <person name="Ishii S."/>
            <person name="Wu A."/>
            <person name="Sorokin D.Y."/>
            <person name="Tenney A."/>
            <person name="Meng X.Y."/>
            <person name="Morrill P.L."/>
            <person name="Kamagata Y."/>
            <person name="Muyzer G."/>
            <person name="Nealson K.H."/>
        </authorList>
    </citation>
    <scope>NUCLEOTIDE SEQUENCE [LARGE SCALE GENOMIC DNA]</scope>
    <source>
        <strain evidence="1 2">A1</strain>
    </source>
</reference>
<dbReference type="Proteomes" id="UP000067461">
    <property type="component" value="Chromosome"/>
</dbReference>
<accession>A0A060NM58</accession>
<dbReference type="RefSeq" id="WP_045532982.1">
    <property type="nucleotide sequence ID" value="NZ_AP014568.1"/>
</dbReference>
<dbReference type="InterPro" id="IPR021831">
    <property type="entry name" value="ParD-like"/>
</dbReference>
<protein>
    <recommendedName>
        <fullName evidence="3">ParD-like antitoxin of type II toxin-antitoxin system</fullName>
    </recommendedName>
</protein>
<evidence type="ECO:0008006" key="3">
    <source>
        <dbReference type="Google" id="ProtNLM"/>
    </source>
</evidence>
<name>A0A060NM58_9BURK</name>
<proteinExistence type="predicted"/>
<dbReference type="KEGG" id="cbaa:SRAA_0150"/>
<dbReference type="OrthoDB" id="5422561at2"/>
<gene>
    <name evidence="1" type="ORF">SRAA_0150</name>
</gene>
<evidence type="ECO:0000313" key="2">
    <source>
        <dbReference type="Proteomes" id="UP000067461"/>
    </source>
</evidence>